<sequence>MGRVLKLISASIFLILTWAGCPSDWQEVSGSICYYPGTVQITFPQVKLACHSVGGSPAMITDALLNTVIQQYAQFTLGVDQAWIGVEQVDGGYWAYADDAHTNLTYMKWANNEPNNQNYCAAMNSSTGGYWMTRDCSTQLNYFCTRPTTPDVSTTESPLTIPQGNCDQNWKQFSGYCYYLHNFTTLQDGQHWDLFNFTDAEAICETMNSTLASIHNDAENQFLYDLVISNAAGEDDKAYGHPCDWAPAWIGMMHTPDPNGTHWVDGTPVDFCDYPDGCIIAEMYNCGFLIHNDVSCFPTDPKRWSWWVIRAHYSRFVCKKLAMPTNADGFFHGIGYE</sequence>
<name>A0AAF3EME4_9BILA</name>
<dbReference type="PROSITE" id="PS51257">
    <property type="entry name" value="PROKAR_LIPOPROTEIN"/>
    <property type="match status" value="1"/>
</dbReference>
<dbReference type="SMART" id="SM00034">
    <property type="entry name" value="CLECT"/>
    <property type="match status" value="2"/>
</dbReference>
<accession>A0AAF3EME4</accession>
<dbReference type="Proteomes" id="UP000887575">
    <property type="component" value="Unassembled WGS sequence"/>
</dbReference>
<feature type="domain" description="C-type lectin" evidence="2">
    <location>
        <begin position="29"/>
        <end position="145"/>
    </location>
</feature>
<dbReference type="InterPro" id="IPR016187">
    <property type="entry name" value="CTDL_fold"/>
</dbReference>
<evidence type="ECO:0000256" key="1">
    <source>
        <dbReference type="SAM" id="SignalP"/>
    </source>
</evidence>
<feature type="chain" id="PRO_5042122459" evidence="1">
    <location>
        <begin position="20"/>
        <end position="337"/>
    </location>
</feature>
<dbReference type="WBParaSite" id="MBELARI_LOCUS15210">
    <property type="protein sequence ID" value="MBELARI_LOCUS15210"/>
    <property type="gene ID" value="MBELARI_LOCUS15210"/>
</dbReference>
<feature type="domain" description="C-type lectin" evidence="2">
    <location>
        <begin position="173"/>
        <end position="296"/>
    </location>
</feature>
<keyword evidence="1" id="KW-0732">Signal</keyword>
<dbReference type="CDD" id="cd00037">
    <property type="entry name" value="CLECT"/>
    <property type="match status" value="2"/>
</dbReference>
<organism evidence="3 4">
    <name type="scientific">Mesorhabditis belari</name>
    <dbReference type="NCBI Taxonomy" id="2138241"/>
    <lineage>
        <taxon>Eukaryota</taxon>
        <taxon>Metazoa</taxon>
        <taxon>Ecdysozoa</taxon>
        <taxon>Nematoda</taxon>
        <taxon>Chromadorea</taxon>
        <taxon>Rhabditida</taxon>
        <taxon>Rhabditina</taxon>
        <taxon>Rhabditomorpha</taxon>
        <taxon>Rhabditoidea</taxon>
        <taxon>Rhabditidae</taxon>
        <taxon>Mesorhabditinae</taxon>
        <taxon>Mesorhabditis</taxon>
    </lineage>
</organism>
<keyword evidence="3" id="KW-1185">Reference proteome</keyword>
<proteinExistence type="predicted"/>
<dbReference type="Gene3D" id="3.10.100.10">
    <property type="entry name" value="Mannose-Binding Protein A, subunit A"/>
    <property type="match status" value="2"/>
</dbReference>
<dbReference type="PROSITE" id="PS50041">
    <property type="entry name" value="C_TYPE_LECTIN_2"/>
    <property type="match status" value="2"/>
</dbReference>
<evidence type="ECO:0000313" key="3">
    <source>
        <dbReference type="Proteomes" id="UP000887575"/>
    </source>
</evidence>
<dbReference type="InterPro" id="IPR050111">
    <property type="entry name" value="C-type_lectin/snaclec_domain"/>
</dbReference>
<evidence type="ECO:0000313" key="4">
    <source>
        <dbReference type="WBParaSite" id="MBELARI_LOCUS15210"/>
    </source>
</evidence>
<protein>
    <submittedName>
        <fullName evidence="4">C-type lectin domain-containing protein</fullName>
    </submittedName>
</protein>
<dbReference type="AlphaFoldDB" id="A0AAF3EME4"/>
<reference evidence="4" key="1">
    <citation type="submission" date="2024-02" db="UniProtKB">
        <authorList>
            <consortium name="WormBaseParasite"/>
        </authorList>
    </citation>
    <scope>IDENTIFICATION</scope>
</reference>
<feature type="signal peptide" evidence="1">
    <location>
        <begin position="1"/>
        <end position="19"/>
    </location>
</feature>
<dbReference type="SUPFAM" id="SSF56436">
    <property type="entry name" value="C-type lectin-like"/>
    <property type="match status" value="2"/>
</dbReference>
<dbReference type="InterPro" id="IPR016186">
    <property type="entry name" value="C-type_lectin-like/link_sf"/>
</dbReference>
<dbReference type="InterPro" id="IPR001304">
    <property type="entry name" value="C-type_lectin-like"/>
</dbReference>
<dbReference type="PANTHER" id="PTHR22803">
    <property type="entry name" value="MANNOSE, PHOSPHOLIPASE, LECTIN RECEPTOR RELATED"/>
    <property type="match status" value="1"/>
</dbReference>
<dbReference type="Pfam" id="PF00059">
    <property type="entry name" value="Lectin_C"/>
    <property type="match status" value="2"/>
</dbReference>
<evidence type="ECO:0000259" key="2">
    <source>
        <dbReference type="PROSITE" id="PS50041"/>
    </source>
</evidence>